<reference evidence="4" key="1">
    <citation type="submission" date="2021-01" db="EMBL/GenBank/DDBJ databases">
        <title>Whole genome shotgun sequence of Planosporangium flavigriseum NBRC 105377.</title>
        <authorList>
            <person name="Komaki H."/>
            <person name="Tamura T."/>
        </authorList>
    </citation>
    <scope>NUCLEOTIDE SEQUENCE</scope>
    <source>
        <strain evidence="4">NBRC 105377</strain>
    </source>
</reference>
<keyword evidence="5" id="KW-1185">Reference proteome</keyword>
<dbReference type="Proteomes" id="UP000653674">
    <property type="component" value="Unassembled WGS sequence"/>
</dbReference>
<dbReference type="SUPFAM" id="SSF52091">
    <property type="entry name" value="SpoIIaa-like"/>
    <property type="match status" value="1"/>
</dbReference>
<evidence type="ECO:0000313" key="5">
    <source>
        <dbReference type="Proteomes" id="UP000653674"/>
    </source>
</evidence>
<protein>
    <recommendedName>
        <fullName evidence="2">Anti-sigma factor antagonist</fullName>
    </recommendedName>
</protein>
<dbReference type="NCBIfam" id="TIGR00377">
    <property type="entry name" value="ant_ant_sig"/>
    <property type="match status" value="1"/>
</dbReference>
<comment type="caution">
    <text evidence="4">The sequence shown here is derived from an EMBL/GenBank/DDBJ whole genome shotgun (WGS) entry which is preliminary data.</text>
</comment>
<name>A0A8J3PIX5_9ACTN</name>
<dbReference type="InterPro" id="IPR036513">
    <property type="entry name" value="STAS_dom_sf"/>
</dbReference>
<dbReference type="RefSeq" id="WP_168076202.1">
    <property type="nucleotide sequence ID" value="NZ_BAAAQJ010000022.1"/>
</dbReference>
<organism evidence="4 5">
    <name type="scientific">Planosporangium flavigriseum</name>
    <dbReference type="NCBI Taxonomy" id="373681"/>
    <lineage>
        <taxon>Bacteria</taxon>
        <taxon>Bacillati</taxon>
        <taxon>Actinomycetota</taxon>
        <taxon>Actinomycetes</taxon>
        <taxon>Micromonosporales</taxon>
        <taxon>Micromonosporaceae</taxon>
        <taxon>Planosporangium</taxon>
    </lineage>
</organism>
<dbReference type="CDD" id="cd07043">
    <property type="entry name" value="STAS_anti-anti-sigma_factors"/>
    <property type="match status" value="1"/>
</dbReference>
<dbReference type="PANTHER" id="PTHR33495:SF2">
    <property type="entry name" value="ANTI-SIGMA FACTOR ANTAGONIST TM_1081-RELATED"/>
    <property type="match status" value="1"/>
</dbReference>
<dbReference type="InterPro" id="IPR058548">
    <property type="entry name" value="MlaB-like_STAS"/>
</dbReference>
<accession>A0A8J3PIX5</accession>
<dbReference type="GO" id="GO:0043856">
    <property type="term" value="F:anti-sigma factor antagonist activity"/>
    <property type="evidence" value="ECO:0007669"/>
    <property type="project" value="InterPro"/>
</dbReference>
<evidence type="ECO:0000313" key="4">
    <source>
        <dbReference type="EMBL" id="GIG71686.1"/>
    </source>
</evidence>
<dbReference type="InterPro" id="IPR002645">
    <property type="entry name" value="STAS_dom"/>
</dbReference>
<proteinExistence type="inferred from homology"/>
<feature type="domain" description="STAS" evidence="3">
    <location>
        <begin position="2"/>
        <end position="120"/>
    </location>
</feature>
<dbReference type="EMBL" id="BONU01000001">
    <property type="protein sequence ID" value="GIG71686.1"/>
    <property type="molecule type" value="Genomic_DNA"/>
</dbReference>
<comment type="similarity">
    <text evidence="1 2">Belongs to the anti-sigma-factor antagonist family.</text>
</comment>
<gene>
    <name evidence="4" type="ORF">Pfl04_00900</name>
</gene>
<dbReference type="Pfam" id="PF13466">
    <property type="entry name" value="STAS_2"/>
    <property type="match status" value="1"/>
</dbReference>
<evidence type="ECO:0000256" key="2">
    <source>
        <dbReference type="RuleBase" id="RU003749"/>
    </source>
</evidence>
<dbReference type="InterPro" id="IPR003658">
    <property type="entry name" value="Anti-sigma_ant"/>
</dbReference>
<dbReference type="PANTHER" id="PTHR33495">
    <property type="entry name" value="ANTI-SIGMA FACTOR ANTAGONIST TM_1081-RELATED-RELATED"/>
    <property type="match status" value="1"/>
</dbReference>
<sequence>MLEVRVAHCGDRVVVAADGEIDLLTAGRLRDALGDAVRLAGSGSVVVDLSRVDFLDSTGVQALVDGYHTAMVAGGTLTVRGAHGTAARVLRVVGLARLLGVALRDGDADGPPWYEAERSA</sequence>
<dbReference type="Gene3D" id="3.30.750.24">
    <property type="entry name" value="STAS domain"/>
    <property type="match status" value="1"/>
</dbReference>
<dbReference type="PROSITE" id="PS50801">
    <property type="entry name" value="STAS"/>
    <property type="match status" value="1"/>
</dbReference>
<dbReference type="AlphaFoldDB" id="A0A8J3PIX5"/>
<evidence type="ECO:0000259" key="3">
    <source>
        <dbReference type="PROSITE" id="PS50801"/>
    </source>
</evidence>
<evidence type="ECO:0000256" key="1">
    <source>
        <dbReference type="ARBA" id="ARBA00009013"/>
    </source>
</evidence>